<keyword evidence="2" id="KW-1185">Reference proteome</keyword>
<dbReference type="Proteomes" id="UP001160499">
    <property type="component" value="Unassembled WGS sequence"/>
</dbReference>
<dbReference type="RefSeq" id="WP_280876563.1">
    <property type="nucleotide sequence ID" value="NZ_JARXVH010000004.1"/>
</dbReference>
<evidence type="ECO:0000313" key="2">
    <source>
        <dbReference type="Proteomes" id="UP001160499"/>
    </source>
</evidence>
<gene>
    <name evidence="1" type="ORF">M2283_002884</name>
</gene>
<comment type="caution">
    <text evidence="1">The sequence shown here is derived from an EMBL/GenBank/DDBJ whole genome shotgun (WGS) entry which is preliminary data.</text>
</comment>
<proteinExistence type="predicted"/>
<name>A0ABT6LH08_9ACTN</name>
<evidence type="ECO:0008006" key="3">
    <source>
        <dbReference type="Google" id="ProtNLM"/>
    </source>
</evidence>
<dbReference type="EMBL" id="JARXVH010000004">
    <property type="protein sequence ID" value="MDH6215580.1"/>
    <property type="molecule type" value="Genomic_DNA"/>
</dbReference>
<organism evidence="1 2">
    <name type="scientific">Streptomyces pseudovenezuelae</name>
    <dbReference type="NCBI Taxonomy" id="67350"/>
    <lineage>
        <taxon>Bacteria</taxon>
        <taxon>Bacillati</taxon>
        <taxon>Actinomycetota</taxon>
        <taxon>Actinomycetes</taxon>
        <taxon>Kitasatosporales</taxon>
        <taxon>Streptomycetaceae</taxon>
        <taxon>Streptomyces</taxon>
        <taxon>Streptomyces aurantiacus group</taxon>
    </lineage>
</organism>
<reference evidence="1 2" key="1">
    <citation type="submission" date="2023-04" db="EMBL/GenBank/DDBJ databases">
        <title>Forest soil microbial communities from Buena Vista Peninsula, Colon Province, Panama.</title>
        <authorList>
            <person name="Bouskill N."/>
        </authorList>
    </citation>
    <scope>NUCLEOTIDE SEQUENCE [LARGE SCALE GENOMIC DNA]</scope>
    <source>
        <strain evidence="1 2">GGS1</strain>
    </source>
</reference>
<sequence>MAVTMVYGVEALVSTRDVCGVDPEESEDVMRWAARALLEAVQREAAER</sequence>
<evidence type="ECO:0000313" key="1">
    <source>
        <dbReference type="EMBL" id="MDH6215580.1"/>
    </source>
</evidence>
<accession>A0ABT6LH08</accession>
<protein>
    <recommendedName>
        <fullName evidence="3">TetR family transcriptional regulator</fullName>
    </recommendedName>
</protein>